<evidence type="ECO:0000256" key="4">
    <source>
        <dbReference type="SAM" id="MobiDB-lite"/>
    </source>
</evidence>
<dbReference type="InterPro" id="IPR008284">
    <property type="entry name" value="MoCF_biosynth_CS"/>
</dbReference>
<sequence length="189" mass="20490">MPTKTAYRVAVLTASDKGAKGEREDVSGDLIRATMNDEGYEIAESILVADERSEIAAHLRRLSDSGDIDLILTTGGTGFSPRDFTPEATKDVIDREVPGIPEAMRQSSMEITPRGMLSRAAAGIRGRTLIVNLPGSPKAVAENLEVLLLSLEHALDILVGTARDCARDREQEQDHAHGHAHGHEMKHPH</sequence>
<dbReference type="GO" id="GO:0006777">
    <property type="term" value="P:Mo-molybdopterin cofactor biosynthetic process"/>
    <property type="evidence" value="ECO:0007669"/>
    <property type="project" value="UniProtKB-KW"/>
</dbReference>
<dbReference type="NCBIfam" id="TIGR00177">
    <property type="entry name" value="molyb_syn"/>
    <property type="match status" value="1"/>
</dbReference>
<keyword evidence="7" id="KW-1185">Reference proteome</keyword>
<dbReference type="InterPro" id="IPR001453">
    <property type="entry name" value="MoaB/Mog_dom"/>
</dbReference>
<organism evidence="6 7">
    <name type="scientific">Acidaminobacter hydrogenoformans DSM 2784</name>
    <dbReference type="NCBI Taxonomy" id="1120920"/>
    <lineage>
        <taxon>Bacteria</taxon>
        <taxon>Bacillati</taxon>
        <taxon>Bacillota</taxon>
        <taxon>Clostridia</taxon>
        <taxon>Peptostreptococcales</taxon>
        <taxon>Acidaminobacteraceae</taxon>
        <taxon>Acidaminobacter</taxon>
    </lineage>
</organism>
<dbReference type="STRING" id="1120920.SAMN03080599_02024"/>
<gene>
    <name evidence="6" type="ORF">SAMN03080599_02024</name>
</gene>
<dbReference type="RefSeq" id="WP_092591103.1">
    <property type="nucleotide sequence ID" value="NZ_FMWL01000009.1"/>
</dbReference>
<dbReference type="PANTHER" id="PTHR43764:SF1">
    <property type="entry name" value="MOLYBDOPTERIN MOLYBDOTRANSFERASE"/>
    <property type="match status" value="1"/>
</dbReference>
<feature type="region of interest" description="Disordered" evidence="4">
    <location>
        <begin position="168"/>
        <end position="189"/>
    </location>
</feature>
<evidence type="ECO:0000259" key="5">
    <source>
        <dbReference type="SMART" id="SM00852"/>
    </source>
</evidence>
<dbReference type="Proteomes" id="UP000199208">
    <property type="component" value="Unassembled WGS sequence"/>
</dbReference>
<evidence type="ECO:0000313" key="7">
    <source>
        <dbReference type="Proteomes" id="UP000199208"/>
    </source>
</evidence>
<dbReference type="InterPro" id="IPR036425">
    <property type="entry name" value="MoaB/Mog-like_dom_sf"/>
</dbReference>
<accession>A0A1G5S277</accession>
<reference evidence="6 7" key="1">
    <citation type="submission" date="2016-10" db="EMBL/GenBank/DDBJ databases">
        <authorList>
            <person name="de Groot N.N."/>
        </authorList>
    </citation>
    <scope>NUCLEOTIDE SEQUENCE [LARGE SCALE GENOMIC DNA]</scope>
    <source>
        <strain evidence="6 7">DSM 2784</strain>
    </source>
</reference>
<dbReference type="UniPathway" id="UPA00344"/>
<evidence type="ECO:0000313" key="6">
    <source>
        <dbReference type="EMBL" id="SCZ79940.1"/>
    </source>
</evidence>
<dbReference type="AlphaFoldDB" id="A0A1G5S277"/>
<evidence type="ECO:0000256" key="2">
    <source>
        <dbReference type="ARBA" id="ARBA00005046"/>
    </source>
</evidence>
<dbReference type="CDD" id="cd00886">
    <property type="entry name" value="MogA_MoaB"/>
    <property type="match status" value="1"/>
</dbReference>
<keyword evidence="3" id="KW-0501">Molybdenum cofactor biosynthesis</keyword>
<dbReference type="Gene3D" id="3.40.980.10">
    <property type="entry name" value="MoaB/Mog-like domain"/>
    <property type="match status" value="1"/>
</dbReference>
<dbReference type="SUPFAM" id="SSF53218">
    <property type="entry name" value="Molybdenum cofactor biosynthesis proteins"/>
    <property type="match status" value="1"/>
</dbReference>
<proteinExistence type="predicted"/>
<comment type="function">
    <text evidence="1">May be involved in the biosynthesis of molybdopterin.</text>
</comment>
<dbReference type="OrthoDB" id="9784492at2"/>
<dbReference type="PROSITE" id="PS01078">
    <property type="entry name" value="MOCF_BIOSYNTHESIS_1"/>
    <property type="match status" value="1"/>
</dbReference>
<feature type="domain" description="MoaB/Mog" evidence="5">
    <location>
        <begin position="10"/>
        <end position="154"/>
    </location>
</feature>
<protein>
    <submittedName>
        <fullName evidence="6">Molybdenum cofactor synthesis domain-containing protein</fullName>
    </submittedName>
</protein>
<comment type="pathway">
    <text evidence="2">Cofactor biosynthesis; molybdopterin biosynthesis.</text>
</comment>
<dbReference type="EMBL" id="FMWL01000009">
    <property type="protein sequence ID" value="SCZ79940.1"/>
    <property type="molecule type" value="Genomic_DNA"/>
</dbReference>
<dbReference type="PANTHER" id="PTHR43764">
    <property type="entry name" value="MOLYBDENUM COFACTOR BIOSYNTHESIS"/>
    <property type="match status" value="1"/>
</dbReference>
<name>A0A1G5S277_9FIRM</name>
<dbReference type="SMART" id="SM00852">
    <property type="entry name" value="MoCF_biosynth"/>
    <property type="match status" value="1"/>
</dbReference>
<evidence type="ECO:0000256" key="1">
    <source>
        <dbReference type="ARBA" id="ARBA00003487"/>
    </source>
</evidence>
<evidence type="ECO:0000256" key="3">
    <source>
        <dbReference type="ARBA" id="ARBA00023150"/>
    </source>
</evidence>
<dbReference type="Pfam" id="PF00994">
    <property type="entry name" value="MoCF_biosynth"/>
    <property type="match status" value="1"/>
</dbReference>
<dbReference type="InterPro" id="IPR051920">
    <property type="entry name" value="MPT_Adenylyltrnsfr/MoaC-Rel"/>
</dbReference>